<feature type="region of interest" description="Disordered" evidence="1">
    <location>
        <begin position="1"/>
        <end position="24"/>
    </location>
</feature>
<evidence type="ECO:0000313" key="3">
    <source>
        <dbReference type="Proteomes" id="UP001321475"/>
    </source>
</evidence>
<gene>
    <name evidence="2" type="ORF">GCM10025865_14690</name>
</gene>
<dbReference type="Proteomes" id="UP001321475">
    <property type="component" value="Chromosome"/>
</dbReference>
<name>A0ABM8G2B9_9CELL</name>
<sequence length="75" mass="7681">MTIQGQGTPRGGPPAGRRGTNLPTDVMASYGVGLTSRTGWSSTEQMKAAFPDATGRVCGFGGYATQSNACQIVAK</sequence>
<reference evidence="3" key="1">
    <citation type="journal article" date="2019" name="Int. J. Syst. Evol. Microbiol.">
        <title>The Global Catalogue of Microorganisms (GCM) 10K type strain sequencing project: providing services to taxonomists for standard genome sequencing and annotation.</title>
        <authorList>
            <consortium name="The Broad Institute Genomics Platform"/>
            <consortium name="The Broad Institute Genome Sequencing Center for Infectious Disease"/>
            <person name="Wu L."/>
            <person name="Ma J."/>
        </authorList>
    </citation>
    <scope>NUCLEOTIDE SEQUENCE [LARGE SCALE GENOMIC DNA]</scope>
    <source>
        <strain evidence="3">NBRC 108565</strain>
    </source>
</reference>
<organism evidence="2 3">
    <name type="scientific">Paraoerskovia sediminicola</name>
    <dbReference type="NCBI Taxonomy" id="1138587"/>
    <lineage>
        <taxon>Bacteria</taxon>
        <taxon>Bacillati</taxon>
        <taxon>Actinomycetota</taxon>
        <taxon>Actinomycetes</taxon>
        <taxon>Micrococcales</taxon>
        <taxon>Cellulomonadaceae</taxon>
        <taxon>Paraoerskovia</taxon>
    </lineage>
</organism>
<protein>
    <submittedName>
        <fullName evidence="2">Uncharacterized protein</fullName>
    </submittedName>
</protein>
<evidence type="ECO:0000256" key="1">
    <source>
        <dbReference type="SAM" id="MobiDB-lite"/>
    </source>
</evidence>
<dbReference type="EMBL" id="AP027729">
    <property type="protein sequence ID" value="BDZ42170.1"/>
    <property type="molecule type" value="Genomic_DNA"/>
</dbReference>
<proteinExistence type="predicted"/>
<accession>A0ABM8G2B9</accession>
<evidence type="ECO:0000313" key="2">
    <source>
        <dbReference type="EMBL" id="BDZ42170.1"/>
    </source>
</evidence>
<keyword evidence="3" id="KW-1185">Reference proteome</keyword>